<reference evidence="4" key="1">
    <citation type="submission" date="2018-06" db="EMBL/GenBank/DDBJ databases">
        <authorList>
            <person name="Zhirakovskaya E."/>
        </authorList>
    </citation>
    <scope>NUCLEOTIDE SEQUENCE</scope>
</reference>
<gene>
    <name evidence="4" type="ORF">MNBD_GAMMA08-656</name>
</gene>
<protein>
    <submittedName>
        <fullName evidence="4">Serine phosphatase RsbU, regulator of sigma subunit</fullName>
    </submittedName>
</protein>
<sequence>MPVHKKNKLKVLGIPDVPPIAREFLKLNENKKDLESAVNELIIKYPQFFQRLLKIINSDHINLTTKVNGLYQAISLSGFGRISQLVIVQIIYRTFNQYKIQALDMQEFWQDTLRRAVSAKMIGELIGLDADECFTAGFIQDMGFILLFLKQPEKGSLWNEFRKRDPDARLSMEHNVFNLQHNEELGKLMQMWNIFPQLKNPVVQHHNSENVNFNELDKQLCKVVYCADWMASVYTASDKSHVINRCRKILFDDFQMEPYRTEALLEAIPDEVDLTARILEIEIKEHIAFSQILFEANIRLNEDNVNFQELTLRLEQALDERDKLAKELNRDLNLAREIQQSLLPENRGDFFPVNGINISAKILSGDFYDFFELDDGSIYFNLGDVSGKGVNAALLMAKTISLFRCLGKRISEPGLLMHEINNELCETSIHGMFVTMVSGLYFPEKDEIHLVNAGNPPALLFLESGICQEFEASAPPLGVMPNTIYTEYIIKLKGGSLYVYSDGVTEGFVDENSTLELSGLFKMIANLDSAMPASKRLNVMVEKFTNTTKPLRDDLTLLLLENKKHHA</sequence>
<proteinExistence type="predicted"/>
<dbReference type="Pfam" id="PF07228">
    <property type="entry name" value="SpoIIE"/>
    <property type="match status" value="1"/>
</dbReference>
<feature type="domain" description="HDOD" evidence="3">
    <location>
        <begin position="14"/>
        <end position="208"/>
    </location>
</feature>
<dbReference type="SUPFAM" id="SSF109604">
    <property type="entry name" value="HD-domain/PDEase-like"/>
    <property type="match status" value="1"/>
</dbReference>
<dbReference type="Gene3D" id="1.10.3210.10">
    <property type="entry name" value="Hypothetical protein af1432"/>
    <property type="match status" value="1"/>
</dbReference>
<dbReference type="SMART" id="SM00331">
    <property type="entry name" value="PP2C_SIG"/>
    <property type="match status" value="1"/>
</dbReference>
<evidence type="ECO:0000259" key="3">
    <source>
        <dbReference type="PROSITE" id="PS51833"/>
    </source>
</evidence>
<dbReference type="InterPro" id="IPR001932">
    <property type="entry name" value="PPM-type_phosphatase-like_dom"/>
</dbReference>
<dbReference type="PROSITE" id="PS51833">
    <property type="entry name" value="HDOD"/>
    <property type="match status" value="1"/>
</dbReference>
<dbReference type="Pfam" id="PF08668">
    <property type="entry name" value="HDOD"/>
    <property type="match status" value="1"/>
</dbReference>
<dbReference type="EMBL" id="UOFH01000104">
    <property type="protein sequence ID" value="VAW59769.1"/>
    <property type="molecule type" value="Genomic_DNA"/>
</dbReference>
<dbReference type="InterPro" id="IPR013976">
    <property type="entry name" value="HDOD"/>
</dbReference>
<dbReference type="Gene3D" id="3.60.40.10">
    <property type="entry name" value="PPM-type phosphatase domain"/>
    <property type="match status" value="1"/>
</dbReference>
<dbReference type="GO" id="GO:0016791">
    <property type="term" value="F:phosphatase activity"/>
    <property type="evidence" value="ECO:0007669"/>
    <property type="project" value="TreeGrafter"/>
</dbReference>
<organism evidence="4">
    <name type="scientific">hydrothermal vent metagenome</name>
    <dbReference type="NCBI Taxonomy" id="652676"/>
    <lineage>
        <taxon>unclassified sequences</taxon>
        <taxon>metagenomes</taxon>
        <taxon>ecological metagenomes</taxon>
    </lineage>
</organism>
<dbReference type="AlphaFoldDB" id="A0A3B0XDV0"/>
<dbReference type="InterPro" id="IPR052016">
    <property type="entry name" value="Bact_Sigma-Reg"/>
</dbReference>
<evidence type="ECO:0000313" key="4">
    <source>
        <dbReference type="EMBL" id="VAW59769.1"/>
    </source>
</evidence>
<dbReference type="InterPro" id="IPR036457">
    <property type="entry name" value="PPM-type-like_dom_sf"/>
</dbReference>
<evidence type="ECO:0000256" key="1">
    <source>
        <dbReference type="ARBA" id="ARBA00022801"/>
    </source>
</evidence>
<feature type="coiled-coil region" evidence="2">
    <location>
        <begin position="300"/>
        <end position="334"/>
    </location>
</feature>
<keyword evidence="2" id="KW-0175">Coiled coil</keyword>
<dbReference type="PANTHER" id="PTHR43156">
    <property type="entry name" value="STAGE II SPORULATION PROTEIN E-RELATED"/>
    <property type="match status" value="1"/>
</dbReference>
<name>A0A3B0XDV0_9ZZZZ</name>
<keyword evidence="1" id="KW-0378">Hydrolase</keyword>
<evidence type="ECO:0000256" key="2">
    <source>
        <dbReference type="SAM" id="Coils"/>
    </source>
</evidence>
<accession>A0A3B0XDV0</accession>
<dbReference type="PANTHER" id="PTHR43156:SF2">
    <property type="entry name" value="STAGE II SPORULATION PROTEIN E"/>
    <property type="match status" value="1"/>
</dbReference>